<keyword evidence="5" id="KW-0325">Glycoprotein</keyword>
<keyword evidence="7" id="KW-1133">Transmembrane helix</keyword>
<reference evidence="9 10" key="1">
    <citation type="journal article" date="2013" name="Nat. Commun.">
        <title>Genome analysis reveals insights into physiology and longevity of the Brandt's bat Myotis brandtii.</title>
        <authorList>
            <person name="Seim I."/>
            <person name="Fang X."/>
            <person name="Xiong Z."/>
            <person name="Lobanov A.V."/>
            <person name="Huang Z."/>
            <person name="Ma S."/>
            <person name="Feng Y."/>
            <person name="Turanov A.A."/>
            <person name="Zhu Y."/>
            <person name="Lenz T.L."/>
            <person name="Gerashchenko M.V."/>
            <person name="Fan D."/>
            <person name="Hee Yim S."/>
            <person name="Yao X."/>
            <person name="Jordan D."/>
            <person name="Xiong Y."/>
            <person name="Ma Y."/>
            <person name="Lyapunov A.N."/>
            <person name="Chen G."/>
            <person name="Kulakova O.I."/>
            <person name="Sun Y."/>
            <person name="Lee S.G."/>
            <person name="Bronson R.T."/>
            <person name="Moskalev A.A."/>
            <person name="Sunyaev S.R."/>
            <person name="Zhang G."/>
            <person name="Krogh A."/>
            <person name="Wang J."/>
            <person name="Gladyshev V.N."/>
        </authorList>
    </citation>
    <scope>NUCLEOTIDE SEQUENCE [LARGE SCALE GENOMIC DNA]</scope>
</reference>
<dbReference type="GO" id="GO:0009897">
    <property type="term" value="C:external side of plasma membrane"/>
    <property type="evidence" value="ECO:0007669"/>
    <property type="project" value="TreeGrafter"/>
</dbReference>
<dbReference type="GO" id="GO:0002476">
    <property type="term" value="P:antigen processing and presentation of endogenous peptide antigen via MHC class Ib"/>
    <property type="evidence" value="ECO:0007669"/>
    <property type="project" value="TreeGrafter"/>
</dbReference>
<dbReference type="InterPro" id="IPR050208">
    <property type="entry name" value="MHC_class-I_related"/>
</dbReference>
<sequence length="118" mass="13364">MYGCDLGPDGSLLRGYLQYAYDGADYIALNEDLTSWTAADMAAQISKMKFEQGGEAEYQRSYLEGTCMKFLRIHLEKGKKTLQRAEPPSHTFYIIMGSAVSLVVLVAMAGVVRWWRRR</sequence>
<dbReference type="InterPro" id="IPR011161">
    <property type="entry name" value="MHC_I-like_Ag-recog"/>
</dbReference>
<feature type="domain" description="MHC class I-like antigen recognition-like" evidence="8">
    <location>
        <begin position="1"/>
        <end position="82"/>
    </location>
</feature>
<dbReference type="PANTHER" id="PTHR16675:SF251">
    <property type="entry name" value="HLA CLASS I HISTOCOMPATIBILITY ANTIGEN, C ALPHA CHAIN"/>
    <property type="match status" value="1"/>
</dbReference>
<evidence type="ECO:0000256" key="2">
    <source>
        <dbReference type="ARBA" id="ARBA00022451"/>
    </source>
</evidence>
<evidence type="ECO:0000256" key="4">
    <source>
        <dbReference type="ARBA" id="ARBA00023136"/>
    </source>
</evidence>
<dbReference type="EMBL" id="KE161940">
    <property type="protein sequence ID" value="EPQ06008.1"/>
    <property type="molecule type" value="Genomic_DNA"/>
</dbReference>
<evidence type="ECO:0000256" key="1">
    <source>
        <dbReference type="ARBA" id="ARBA00004479"/>
    </source>
</evidence>
<evidence type="ECO:0000259" key="8">
    <source>
        <dbReference type="Pfam" id="PF00129"/>
    </source>
</evidence>
<comment type="subcellular location">
    <subcellularLocation>
        <location evidence="1">Membrane</location>
        <topology evidence="1">Single-pass type I membrane protein</topology>
    </subcellularLocation>
</comment>
<organism evidence="9 10">
    <name type="scientific">Myotis brandtii</name>
    <name type="common">Brandt's bat</name>
    <dbReference type="NCBI Taxonomy" id="109478"/>
    <lineage>
        <taxon>Eukaryota</taxon>
        <taxon>Metazoa</taxon>
        <taxon>Chordata</taxon>
        <taxon>Craniata</taxon>
        <taxon>Vertebrata</taxon>
        <taxon>Euteleostomi</taxon>
        <taxon>Mammalia</taxon>
        <taxon>Eutheria</taxon>
        <taxon>Laurasiatheria</taxon>
        <taxon>Chiroptera</taxon>
        <taxon>Yangochiroptera</taxon>
        <taxon>Vespertilionidae</taxon>
        <taxon>Myotis</taxon>
    </lineage>
</organism>
<evidence type="ECO:0000313" key="10">
    <source>
        <dbReference type="Proteomes" id="UP000052978"/>
    </source>
</evidence>
<evidence type="ECO:0000256" key="3">
    <source>
        <dbReference type="ARBA" id="ARBA00022859"/>
    </source>
</evidence>
<dbReference type="GO" id="GO:0005615">
    <property type="term" value="C:extracellular space"/>
    <property type="evidence" value="ECO:0007669"/>
    <property type="project" value="TreeGrafter"/>
</dbReference>
<dbReference type="InterPro" id="IPR011162">
    <property type="entry name" value="MHC_I/II-like_Ag-recog"/>
</dbReference>
<dbReference type="GO" id="GO:0042605">
    <property type="term" value="F:peptide antigen binding"/>
    <property type="evidence" value="ECO:0007669"/>
    <property type="project" value="TreeGrafter"/>
</dbReference>
<keyword evidence="4 7" id="KW-0472">Membrane</keyword>
<protein>
    <submittedName>
        <fullName evidence="9">HLA class I histocompatibility antigen, B-14 alpha chain</fullName>
    </submittedName>
</protein>
<dbReference type="InterPro" id="IPR001039">
    <property type="entry name" value="MHC_I_a_a1/a2"/>
</dbReference>
<evidence type="ECO:0000256" key="6">
    <source>
        <dbReference type="RuleBase" id="RU004439"/>
    </source>
</evidence>
<dbReference type="GO" id="GO:0098553">
    <property type="term" value="C:lumenal side of endoplasmic reticulum membrane"/>
    <property type="evidence" value="ECO:0007669"/>
    <property type="project" value="UniProtKB-ARBA"/>
</dbReference>
<dbReference type="PRINTS" id="PR01638">
    <property type="entry name" value="MHCCLASSI"/>
</dbReference>
<dbReference type="Gene3D" id="3.30.500.10">
    <property type="entry name" value="MHC class I-like antigen recognition-like"/>
    <property type="match status" value="1"/>
</dbReference>
<keyword evidence="3" id="KW-0391">Immunity</keyword>
<dbReference type="GO" id="GO:0001916">
    <property type="term" value="P:positive regulation of T cell mediated cytotoxicity"/>
    <property type="evidence" value="ECO:0007669"/>
    <property type="project" value="TreeGrafter"/>
</dbReference>
<dbReference type="GO" id="GO:0005102">
    <property type="term" value="F:signaling receptor binding"/>
    <property type="evidence" value="ECO:0007669"/>
    <property type="project" value="TreeGrafter"/>
</dbReference>
<feature type="transmembrane region" description="Helical" evidence="7">
    <location>
        <begin position="92"/>
        <end position="115"/>
    </location>
</feature>
<dbReference type="SUPFAM" id="SSF54452">
    <property type="entry name" value="MHC antigen-recognition domain"/>
    <property type="match status" value="1"/>
</dbReference>
<dbReference type="GO" id="GO:0030670">
    <property type="term" value="C:phagocytic vesicle membrane"/>
    <property type="evidence" value="ECO:0007669"/>
    <property type="project" value="UniProtKB-ARBA"/>
</dbReference>
<dbReference type="PANTHER" id="PTHR16675">
    <property type="entry name" value="MHC CLASS I-RELATED"/>
    <property type="match status" value="1"/>
</dbReference>
<evidence type="ECO:0000256" key="7">
    <source>
        <dbReference type="SAM" id="Phobius"/>
    </source>
</evidence>
<dbReference type="FunFam" id="3.30.500.10:FF:000015">
    <property type="entry name" value="RT1 class I, M6, gene 1"/>
    <property type="match status" value="1"/>
</dbReference>
<dbReference type="InterPro" id="IPR037055">
    <property type="entry name" value="MHC_I-like_Ag-recog_sf"/>
</dbReference>
<evidence type="ECO:0000256" key="5">
    <source>
        <dbReference type="ARBA" id="ARBA00023180"/>
    </source>
</evidence>
<keyword evidence="2" id="KW-0490">MHC I</keyword>
<keyword evidence="10" id="KW-1185">Reference proteome</keyword>
<dbReference type="GO" id="GO:0042612">
    <property type="term" value="C:MHC class I protein complex"/>
    <property type="evidence" value="ECO:0007669"/>
    <property type="project" value="UniProtKB-KW"/>
</dbReference>
<dbReference type="GO" id="GO:0002486">
    <property type="term" value="P:antigen processing and presentation of endogenous peptide antigen via MHC class I via ER pathway, TAP-independent"/>
    <property type="evidence" value="ECO:0007669"/>
    <property type="project" value="TreeGrafter"/>
</dbReference>
<proteinExistence type="inferred from homology"/>
<dbReference type="Proteomes" id="UP000052978">
    <property type="component" value="Unassembled WGS sequence"/>
</dbReference>
<keyword evidence="7" id="KW-0812">Transmembrane</keyword>
<accession>S7P7B0</accession>
<dbReference type="Pfam" id="PF00129">
    <property type="entry name" value="MHC_I"/>
    <property type="match status" value="1"/>
</dbReference>
<comment type="similarity">
    <text evidence="6">Belongs to the MHC class I family.</text>
</comment>
<evidence type="ECO:0000313" key="9">
    <source>
        <dbReference type="EMBL" id="EPQ06008.1"/>
    </source>
</evidence>
<dbReference type="AlphaFoldDB" id="S7P7B0"/>
<name>S7P7B0_MYOBR</name>
<dbReference type="GO" id="GO:0006955">
    <property type="term" value="P:immune response"/>
    <property type="evidence" value="ECO:0007669"/>
    <property type="project" value="TreeGrafter"/>
</dbReference>
<gene>
    <name evidence="9" type="ORF">D623_10001319</name>
</gene>